<proteinExistence type="predicted"/>
<gene>
    <name evidence="1" type="ORF">FEK29_07880</name>
</gene>
<organism evidence="1 2">
    <name type="scientific">Maribacter aurantiacus</name>
    <dbReference type="NCBI Taxonomy" id="1882343"/>
    <lineage>
        <taxon>Bacteria</taxon>
        <taxon>Pseudomonadati</taxon>
        <taxon>Bacteroidota</taxon>
        <taxon>Flavobacteriia</taxon>
        <taxon>Flavobacteriales</taxon>
        <taxon>Flavobacteriaceae</taxon>
        <taxon>Maribacter</taxon>
    </lineage>
</organism>
<dbReference type="GO" id="GO:0008236">
    <property type="term" value="F:serine-type peptidase activity"/>
    <property type="evidence" value="ECO:0007669"/>
    <property type="project" value="InterPro"/>
</dbReference>
<evidence type="ECO:0000313" key="1">
    <source>
        <dbReference type="EMBL" id="TLF45295.1"/>
    </source>
</evidence>
<dbReference type="Proteomes" id="UP000308382">
    <property type="component" value="Unassembled WGS sequence"/>
</dbReference>
<protein>
    <submittedName>
        <fullName evidence="1">Uncharacterized protein</fullName>
    </submittedName>
</protein>
<dbReference type="Gene3D" id="3.90.226.10">
    <property type="entry name" value="2-enoyl-CoA Hydratase, Chain A, domain 1"/>
    <property type="match status" value="1"/>
</dbReference>
<sequence length="550" mass="63543">MKKIIPLIFTLSFFIITAQEVPSIEDWRNDLEYLHKKVHNDYPFLFVKTTEDAFDIEVEKLHGLIPTLEPHEIIIGFSRIIALFKYGHMAVGFNIEPFEFHYLPINLYQFSDGIYLQGVHKNYQDVVGSEVIEINGIPIIDALKKVYPVVSAENSQYFKSYGINYLTIMEVLHAQGITNDLKSSIEFTLERNGETFKKVFDAMPKGQTVPRKYGFVFEDDNWSEAREQNITPLYLEQLDKMYFFKYLSEKKTVFVRLSQIEDDPNEDMESFYARLFDFVEKENVEKLIIDVRLNGGGNNFKNRTLVTKIIENKKINRIGNLFVILGRRTFSACQNLVNELDNYTNVIFLGEPTSENINFYGDSRPVILPHTGHPVYLSYAWWQDKPAWQNAKWLAPSIPVEMSFEEYSTNDDPILKTGLDFSDKDFKPNPMRYITDLFVRGEIQQLDQVVPQMINDPKYDFFDFEKEISKAGHHLIQSGRASAIQAGIAVFSFVTRLFPNSPSAWENLATGQMKAGHNENAKKSIKKAMALDLEGNISKRIQELLKNMPD</sequence>
<dbReference type="OrthoDB" id="5480566at2"/>
<reference evidence="1 2" key="1">
    <citation type="journal article" date="2017" name="Int. J. Syst. Evol. Microbiol.">
        <title>Maripseudobacter aurantiacus gen. nov., sp. nov., a novel member of the family Flavobacteriaceae isolated from a sedimentation basin.</title>
        <authorList>
            <person name="Chen C."/>
            <person name="Su Y."/>
            <person name="Tao T."/>
            <person name="Fu G."/>
            <person name="Zhang C."/>
            <person name="Sun C."/>
            <person name="Zhang X."/>
            <person name="Wu M."/>
        </authorList>
    </citation>
    <scope>NUCLEOTIDE SEQUENCE [LARGE SCALE GENOMIC DNA]</scope>
    <source>
        <strain evidence="2">CDA4</strain>
    </source>
</reference>
<keyword evidence="2" id="KW-1185">Reference proteome</keyword>
<evidence type="ECO:0000313" key="2">
    <source>
        <dbReference type="Proteomes" id="UP000308382"/>
    </source>
</evidence>
<dbReference type="AlphaFoldDB" id="A0A5R8M731"/>
<dbReference type="GO" id="GO:0006508">
    <property type="term" value="P:proteolysis"/>
    <property type="evidence" value="ECO:0007669"/>
    <property type="project" value="InterPro"/>
</dbReference>
<dbReference type="Gene3D" id="1.25.40.10">
    <property type="entry name" value="Tetratricopeptide repeat domain"/>
    <property type="match status" value="1"/>
</dbReference>
<accession>A0A5R8M731</accession>
<comment type="caution">
    <text evidence="1">The sequence shown here is derived from an EMBL/GenBank/DDBJ whole genome shotgun (WGS) entry which is preliminary data.</text>
</comment>
<dbReference type="SUPFAM" id="SSF48452">
    <property type="entry name" value="TPR-like"/>
    <property type="match status" value="1"/>
</dbReference>
<dbReference type="SUPFAM" id="SSF52096">
    <property type="entry name" value="ClpP/crotonase"/>
    <property type="match status" value="1"/>
</dbReference>
<dbReference type="InterPro" id="IPR029045">
    <property type="entry name" value="ClpP/crotonase-like_dom_sf"/>
</dbReference>
<dbReference type="RefSeq" id="WP_138257880.1">
    <property type="nucleotide sequence ID" value="NZ_VBUK01000003.1"/>
</dbReference>
<dbReference type="EMBL" id="VBUK01000003">
    <property type="protein sequence ID" value="TLF45295.1"/>
    <property type="molecule type" value="Genomic_DNA"/>
</dbReference>
<dbReference type="InterPro" id="IPR011990">
    <property type="entry name" value="TPR-like_helical_dom_sf"/>
</dbReference>
<name>A0A5R8M731_9FLAO</name>